<accession>Q2SHH8</accession>
<dbReference type="AlphaFoldDB" id="Q2SHH8"/>
<keyword evidence="2" id="KW-1185">Reference proteome</keyword>
<name>Q2SHH8_HAHCH</name>
<dbReference type="Proteomes" id="UP000000238">
    <property type="component" value="Chromosome"/>
</dbReference>
<reference evidence="1 2" key="1">
    <citation type="journal article" date="2005" name="Nucleic Acids Res.">
        <title>Genomic blueprint of Hahella chejuensis, a marine microbe producing an algicidal agent.</title>
        <authorList>
            <person name="Jeong H."/>
            <person name="Yim J.H."/>
            <person name="Lee C."/>
            <person name="Choi S.-H."/>
            <person name="Park Y.K."/>
            <person name="Yoon S.H."/>
            <person name="Hur C.-G."/>
            <person name="Kang H.-Y."/>
            <person name="Kim D."/>
            <person name="Lee H.H."/>
            <person name="Park K.H."/>
            <person name="Park S.-H."/>
            <person name="Park H.-S."/>
            <person name="Lee H.K."/>
            <person name="Oh T.K."/>
            <person name="Kim J.F."/>
        </authorList>
    </citation>
    <scope>NUCLEOTIDE SEQUENCE [LARGE SCALE GENOMIC DNA]</scope>
    <source>
        <strain evidence="1 2">KCTC 2396</strain>
    </source>
</reference>
<evidence type="ECO:0000313" key="2">
    <source>
        <dbReference type="Proteomes" id="UP000000238"/>
    </source>
</evidence>
<gene>
    <name evidence="1" type="ordered locus">HCH_03132</name>
</gene>
<organism evidence="1 2">
    <name type="scientific">Hahella chejuensis (strain KCTC 2396)</name>
    <dbReference type="NCBI Taxonomy" id="349521"/>
    <lineage>
        <taxon>Bacteria</taxon>
        <taxon>Pseudomonadati</taxon>
        <taxon>Pseudomonadota</taxon>
        <taxon>Gammaproteobacteria</taxon>
        <taxon>Oceanospirillales</taxon>
        <taxon>Hahellaceae</taxon>
        <taxon>Hahella</taxon>
    </lineage>
</organism>
<dbReference type="STRING" id="349521.HCH_03132"/>
<sequence>MPVMPTLDVSILVRFDPFFKTTSLKEIDNSIKTTGYI</sequence>
<protein>
    <submittedName>
        <fullName evidence="1">Uncharacterized protein</fullName>
    </submittedName>
</protein>
<evidence type="ECO:0000313" key="1">
    <source>
        <dbReference type="EMBL" id="ABC29896.1"/>
    </source>
</evidence>
<dbReference type="EMBL" id="CP000155">
    <property type="protein sequence ID" value="ABC29896.1"/>
    <property type="molecule type" value="Genomic_DNA"/>
</dbReference>
<dbReference type="KEGG" id="hch:HCH_03132"/>
<dbReference type="HOGENOM" id="CLU_3344303_0_0_6"/>
<proteinExistence type="predicted"/>